<gene>
    <name evidence="9" type="ORF">CLV63_10712</name>
</gene>
<dbReference type="RefSeq" id="WP_106582981.1">
    <property type="nucleotide sequence ID" value="NZ_PYGA01000007.1"/>
</dbReference>
<name>A0A2P8DK83_9ACTN</name>
<keyword evidence="10" id="KW-1185">Reference proteome</keyword>
<dbReference type="InterPro" id="IPR050428">
    <property type="entry name" value="TCS_sensor_his_kinase"/>
</dbReference>
<dbReference type="GO" id="GO:0004673">
    <property type="term" value="F:protein histidine kinase activity"/>
    <property type="evidence" value="ECO:0007669"/>
    <property type="project" value="UniProtKB-EC"/>
</dbReference>
<feature type="compositionally biased region" description="Basic and acidic residues" evidence="6">
    <location>
        <begin position="674"/>
        <end position="685"/>
    </location>
</feature>
<dbReference type="Pfam" id="PF02518">
    <property type="entry name" value="HATPase_c"/>
    <property type="match status" value="1"/>
</dbReference>
<keyword evidence="4" id="KW-0808">Transferase</keyword>
<accession>A0A2P8DK83</accession>
<dbReference type="GO" id="GO:0000160">
    <property type="term" value="P:phosphorelay signal transduction system"/>
    <property type="evidence" value="ECO:0007669"/>
    <property type="project" value="TreeGrafter"/>
</dbReference>
<keyword evidence="3" id="KW-0597">Phosphoprotein</keyword>
<feature type="region of interest" description="Disordered" evidence="6">
    <location>
        <begin position="631"/>
        <end position="839"/>
    </location>
</feature>
<dbReference type="Pfam" id="PF08376">
    <property type="entry name" value="NIT"/>
    <property type="match status" value="1"/>
</dbReference>
<protein>
    <recommendedName>
        <fullName evidence="2">histidine kinase</fullName>
        <ecNumber evidence="2">2.7.13.3</ecNumber>
    </recommendedName>
</protein>
<dbReference type="OrthoDB" id="3845898at2"/>
<evidence type="ECO:0000313" key="9">
    <source>
        <dbReference type="EMBL" id="PSK97624.1"/>
    </source>
</evidence>
<evidence type="ECO:0000256" key="1">
    <source>
        <dbReference type="ARBA" id="ARBA00000085"/>
    </source>
</evidence>
<dbReference type="InterPro" id="IPR013587">
    <property type="entry name" value="Nitrate/nitrite_sensing"/>
</dbReference>
<dbReference type="InterPro" id="IPR036890">
    <property type="entry name" value="HATPase_C_sf"/>
</dbReference>
<comment type="catalytic activity">
    <reaction evidence="1">
        <text>ATP + protein L-histidine = ADP + protein N-phospho-L-histidine.</text>
        <dbReference type="EC" id="2.7.13.3"/>
    </reaction>
</comment>
<organism evidence="9 10">
    <name type="scientific">Murinocardiopsis flavida</name>
    <dbReference type="NCBI Taxonomy" id="645275"/>
    <lineage>
        <taxon>Bacteria</taxon>
        <taxon>Bacillati</taxon>
        <taxon>Actinomycetota</taxon>
        <taxon>Actinomycetes</taxon>
        <taxon>Streptosporangiales</taxon>
        <taxon>Nocardiopsidaceae</taxon>
        <taxon>Murinocardiopsis</taxon>
    </lineage>
</organism>
<dbReference type="SMART" id="SM00387">
    <property type="entry name" value="HATPase_c"/>
    <property type="match status" value="1"/>
</dbReference>
<keyword evidence="7" id="KW-0812">Transmembrane</keyword>
<feature type="transmembrane region" description="Helical" evidence="7">
    <location>
        <begin position="305"/>
        <end position="327"/>
    </location>
</feature>
<feature type="domain" description="Histidine kinase/HSP90-like ATPase" evidence="8">
    <location>
        <begin position="513"/>
        <end position="626"/>
    </location>
</feature>
<sequence length="839" mass="88319">MSQPGRAERSIRSQLNRVVLIPSVTFLLLFAAISGATLMRAVSLHIAASDGRSGVQLYTTVVELQKERRLAVEFLAGPSPRALQALRGQADATDATIDDLQDRGPALRGHGEATVQKAATVLFGALDQRTDLRKQVMASTIGRGAAIDGYRELIDPALGLYDVTGRLLADGPAVSASADALRLMRAQEQFAEADAMLSGSFGDDGLTGPERTRFAGLYSATREYLANAVPALTGAPAGAHRALTEASEWRRTATFAERVADDARAAPERADWRAVADPVAADLIVLADAQAEFAVDATAAAANRAFALAAVGAAIAMLAGSLAYIAASRSAGRLIARLASLRADALGLARDDLPRIVRRLGRGEPVDLDTELQHLDYGDDEVGQVADAFNIAQRTAVSAAVKQAEIRDGANRVFLGIAHRNQSLVQRQLQLLDRIEREEDDPDLLHELFQLDHLATRGRRNAENLIILGGSQPGRRWRNPIRLVDVLRGAISETEEYARVKLRLVPDIALHGAAVADIIHLVAELVENATAFSPPHSVVQIHCENVPKGVVLEIEDRGLGMSDQAFSDANGTLSDAPEYDVMAMTDDARLGLFVVARLAEKHGVRVELRPSPYGGVRAVVLLPSVLIAPQHDRGAETRQRSLRAVGARSDGGAPPAEPSGDLLASATGAGPGADPRRRPPRERPPEPPATAKAPLPSVDALPKRQPRVGSAGALDGAADGAAPGGGTPGLPKRRRQASLAPQLRSQENGPGVFAEQAAPAGGTDRSPEEIRRTLSAFQSGTRRGREADPADNGSPPAQAPSGPQASAPRGGDGPAREPAGSTSRGTGRSGTGDPTEKSE</sequence>
<proteinExistence type="predicted"/>
<dbReference type="PANTHER" id="PTHR45436:SF5">
    <property type="entry name" value="SENSOR HISTIDINE KINASE TRCS"/>
    <property type="match status" value="1"/>
</dbReference>
<feature type="compositionally biased region" description="Low complexity" evidence="6">
    <location>
        <begin position="711"/>
        <end position="721"/>
    </location>
</feature>
<dbReference type="EMBL" id="PYGA01000007">
    <property type="protein sequence ID" value="PSK97624.1"/>
    <property type="molecule type" value="Genomic_DNA"/>
</dbReference>
<dbReference type="InterPro" id="IPR003594">
    <property type="entry name" value="HATPase_dom"/>
</dbReference>
<evidence type="ECO:0000259" key="8">
    <source>
        <dbReference type="SMART" id="SM00387"/>
    </source>
</evidence>
<evidence type="ECO:0000256" key="5">
    <source>
        <dbReference type="ARBA" id="ARBA00022777"/>
    </source>
</evidence>
<dbReference type="SUPFAM" id="SSF55874">
    <property type="entry name" value="ATPase domain of HSP90 chaperone/DNA topoisomerase II/histidine kinase"/>
    <property type="match status" value="1"/>
</dbReference>
<dbReference type="AlphaFoldDB" id="A0A2P8DK83"/>
<dbReference type="Proteomes" id="UP000240542">
    <property type="component" value="Unassembled WGS sequence"/>
</dbReference>
<dbReference type="GO" id="GO:0005886">
    <property type="term" value="C:plasma membrane"/>
    <property type="evidence" value="ECO:0007669"/>
    <property type="project" value="TreeGrafter"/>
</dbReference>
<keyword evidence="5 9" id="KW-0418">Kinase</keyword>
<evidence type="ECO:0000256" key="2">
    <source>
        <dbReference type="ARBA" id="ARBA00012438"/>
    </source>
</evidence>
<evidence type="ECO:0000256" key="3">
    <source>
        <dbReference type="ARBA" id="ARBA00022553"/>
    </source>
</evidence>
<dbReference type="PANTHER" id="PTHR45436">
    <property type="entry name" value="SENSOR HISTIDINE KINASE YKOH"/>
    <property type="match status" value="1"/>
</dbReference>
<keyword evidence="7" id="KW-0472">Membrane</keyword>
<dbReference type="Gene3D" id="3.30.565.10">
    <property type="entry name" value="Histidine kinase-like ATPase, C-terminal domain"/>
    <property type="match status" value="1"/>
</dbReference>
<dbReference type="EC" id="2.7.13.3" evidence="2"/>
<feature type="compositionally biased region" description="Low complexity" evidence="6">
    <location>
        <begin position="793"/>
        <end position="809"/>
    </location>
</feature>
<keyword evidence="7" id="KW-1133">Transmembrane helix</keyword>
<evidence type="ECO:0000256" key="6">
    <source>
        <dbReference type="SAM" id="MobiDB-lite"/>
    </source>
</evidence>
<evidence type="ECO:0000313" key="10">
    <source>
        <dbReference type="Proteomes" id="UP000240542"/>
    </source>
</evidence>
<reference evidence="9 10" key="1">
    <citation type="submission" date="2018-03" db="EMBL/GenBank/DDBJ databases">
        <title>Genomic Encyclopedia of Archaeal and Bacterial Type Strains, Phase II (KMG-II): from individual species to whole genera.</title>
        <authorList>
            <person name="Goeker M."/>
        </authorList>
    </citation>
    <scope>NUCLEOTIDE SEQUENCE [LARGE SCALE GENOMIC DNA]</scope>
    <source>
        <strain evidence="9 10">DSM 45312</strain>
    </source>
</reference>
<comment type="caution">
    <text evidence="9">The sequence shown here is derived from an EMBL/GenBank/DDBJ whole genome shotgun (WGS) entry which is preliminary data.</text>
</comment>
<evidence type="ECO:0000256" key="7">
    <source>
        <dbReference type="SAM" id="Phobius"/>
    </source>
</evidence>
<evidence type="ECO:0000256" key="4">
    <source>
        <dbReference type="ARBA" id="ARBA00022679"/>
    </source>
</evidence>